<keyword evidence="4" id="KW-1133">Transmembrane helix</keyword>
<proteinExistence type="inferred from homology"/>
<keyword evidence="4" id="KW-0812">Transmembrane</keyword>
<evidence type="ECO:0000256" key="2">
    <source>
        <dbReference type="ARBA" id="ARBA00022723"/>
    </source>
</evidence>
<dbReference type="OrthoDB" id="2789670at2759"/>
<feature type="non-terminal residue" evidence="5">
    <location>
        <position position="782"/>
    </location>
</feature>
<dbReference type="InterPro" id="IPR036396">
    <property type="entry name" value="Cyt_P450_sf"/>
</dbReference>
<evidence type="ECO:0000256" key="3">
    <source>
        <dbReference type="ARBA" id="ARBA00023004"/>
    </source>
</evidence>
<evidence type="ECO:0000256" key="4">
    <source>
        <dbReference type="SAM" id="Phobius"/>
    </source>
</evidence>
<dbReference type="PRINTS" id="PR00463">
    <property type="entry name" value="EP450I"/>
</dbReference>
<evidence type="ECO:0000313" key="6">
    <source>
        <dbReference type="Proteomes" id="UP000886520"/>
    </source>
</evidence>
<keyword evidence="6" id="KW-1185">Reference proteome</keyword>
<accession>A0A9D4ZJ95</accession>
<evidence type="ECO:0000313" key="5">
    <source>
        <dbReference type="EMBL" id="KAI5077574.1"/>
    </source>
</evidence>
<dbReference type="PANTHER" id="PTHR47955">
    <property type="entry name" value="CYTOCHROME P450 FAMILY 71 PROTEIN"/>
    <property type="match status" value="1"/>
</dbReference>
<dbReference type="InterPro" id="IPR002401">
    <property type="entry name" value="Cyt_P450_E_grp-I"/>
</dbReference>
<evidence type="ECO:0000256" key="1">
    <source>
        <dbReference type="ARBA" id="ARBA00010617"/>
    </source>
</evidence>
<evidence type="ECO:0008006" key="7">
    <source>
        <dbReference type="Google" id="ProtNLM"/>
    </source>
</evidence>
<dbReference type="EMBL" id="JABFUD020000007">
    <property type="protein sequence ID" value="KAI5077574.1"/>
    <property type="molecule type" value="Genomic_DNA"/>
</dbReference>
<dbReference type="SUPFAM" id="SSF48264">
    <property type="entry name" value="Cytochrome P450"/>
    <property type="match status" value="1"/>
</dbReference>
<reference evidence="5" key="1">
    <citation type="submission" date="2021-01" db="EMBL/GenBank/DDBJ databases">
        <title>Adiantum capillus-veneris genome.</title>
        <authorList>
            <person name="Fang Y."/>
            <person name="Liao Q."/>
        </authorList>
    </citation>
    <scope>NUCLEOTIDE SEQUENCE</scope>
    <source>
        <strain evidence="5">H3</strain>
        <tissue evidence="5">Leaf</tissue>
    </source>
</reference>
<dbReference type="Proteomes" id="UP000886520">
    <property type="component" value="Chromosome 7"/>
</dbReference>
<keyword evidence="3" id="KW-0408">Iron</keyword>
<sequence>MEPLSVADDVVVRTLSLLHYSKWLLLIAISAIFVVLLQNALSSCRAASVKWPPGPPAWPIIGHLHLFGRLPHQSLCKLAQTYGPLLGLRLGGIPVIVASSPQMAKEILQTNDATLAYRPRTAAAVHLCFDSGDVAFAPLGPYWKFLRQVYATELSSPKKMDAFRYVREGEARGLARVVLLRCGEHGAPVEVRGSLVMASNNIIGRMAMGKKFEDVRTAGAGDEVRMRRQIRALLQGVIDERRQHNNNKSVGAEEKGPDDLLDGLLAASCTNVNNKEVPMTEKHIMAAIQIMARTPSKRGRTGISQKFSMIKWRHCSVKCQFVYIDRSAEGELILALRSQNEIGRTIVSTNFGQEIFLFQKLAVASKDSLMKDFPQDWVRWIEVELACEKKASKGSWYNAPALLLAMFIWKEDFDLSLIKEMQEINDPLISLSEKEMVARGRVEKIFKERAYKMLAIANPPNGQGFFSLLFNFNWIREKDQVGLTRDKVHSLATSKISLERKKEILHSLMHCGVDDVTSQRYISAMKFRKYLRKEWYWGSILKQCLRIKGKMIEEMPEGFEAWFHHQLRDHIDKAFVELWSKLNTKESDEKFPELMESWRRVLFRILDFLHSAHVDGEKSNELASLLFADFPTNFKVENFSENEVPPWNQFSRKLSKKVAVIASKYVADNGWYITLSSSDHFGIVSSHAIEMGFKMMHTILILIPDGYVKKTIEIERVETLLLGLFYHKGQRPIYDRRDGESVDNNSLNAKSGILVERADGEYIGGHALRGAAKCSLDFFSWL</sequence>
<dbReference type="GO" id="GO:0016705">
    <property type="term" value="F:oxidoreductase activity, acting on paired donors, with incorporation or reduction of molecular oxygen"/>
    <property type="evidence" value="ECO:0007669"/>
    <property type="project" value="InterPro"/>
</dbReference>
<feature type="transmembrane region" description="Helical" evidence="4">
    <location>
        <begin position="23"/>
        <end position="41"/>
    </location>
</feature>
<gene>
    <name evidence="5" type="ORF">GOP47_0007398</name>
</gene>
<name>A0A9D4ZJ95_ADICA</name>
<comment type="similarity">
    <text evidence="1">Belongs to the cytochrome P450 family.</text>
</comment>
<dbReference type="Gene3D" id="1.10.630.10">
    <property type="entry name" value="Cytochrome P450"/>
    <property type="match status" value="1"/>
</dbReference>
<organism evidence="5 6">
    <name type="scientific">Adiantum capillus-veneris</name>
    <name type="common">Maidenhair fern</name>
    <dbReference type="NCBI Taxonomy" id="13818"/>
    <lineage>
        <taxon>Eukaryota</taxon>
        <taxon>Viridiplantae</taxon>
        <taxon>Streptophyta</taxon>
        <taxon>Embryophyta</taxon>
        <taxon>Tracheophyta</taxon>
        <taxon>Polypodiopsida</taxon>
        <taxon>Polypodiidae</taxon>
        <taxon>Polypodiales</taxon>
        <taxon>Pteridineae</taxon>
        <taxon>Pteridaceae</taxon>
        <taxon>Vittarioideae</taxon>
        <taxon>Adiantum</taxon>
    </lineage>
</organism>
<keyword evidence="4" id="KW-0472">Membrane</keyword>
<dbReference type="AlphaFoldDB" id="A0A9D4ZJ95"/>
<dbReference type="GO" id="GO:0020037">
    <property type="term" value="F:heme binding"/>
    <property type="evidence" value="ECO:0007669"/>
    <property type="project" value="InterPro"/>
</dbReference>
<dbReference type="GO" id="GO:0005506">
    <property type="term" value="F:iron ion binding"/>
    <property type="evidence" value="ECO:0007669"/>
    <property type="project" value="InterPro"/>
</dbReference>
<dbReference type="InterPro" id="IPR001128">
    <property type="entry name" value="Cyt_P450"/>
</dbReference>
<dbReference type="Pfam" id="PF00067">
    <property type="entry name" value="p450"/>
    <property type="match status" value="1"/>
</dbReference>
<dbReference type="GO" id="GO:0004497">
    <property type="term" value="F:monooxygenase activity"/>
    <property type="evidence" value="ECO:0007669"/>
    <property type="project" value="InterPro"/>
</dbReference>
<keyword evidence="2" id="KW-0479">Metal-binding</keyword>
<comment type="caution">
    <text evidence="5">The sequence shown here is derived from an EMBL/GenBank/DDBJ whole genome shotgun (WGS) entry which is preliminary data.</text>
</comment>
<protein>
    <recommendedName>
        <fullName evidence="7">Cytochrome P450</fullName>
    </recommendedName>
</protein>